<dbReference type="Proteomes" id="UP001346149">
    <property type="component" value="Unassembled WGS sequence"/>
</dbReference>
<evidence type="ECO:0000313" key="2">
    <source>
        <dbReference type="Proteomes" id="UP001346149"/>
    </source>
</evidence>
<organism evidence="1 2">
    <name type="scientific">Trapa natans</name>
    <name type="common">Water chestnut</name>
    <dbReference type="NCBI Taxonomy" id="22666"/>
    <lineage>
        <taxon>Eukaryota</taxon>
        <taxon>Viridiplantae</taxon>
        <taxon>Streptophyta</taxon>
        <taxon>Embryophyta</taxon>
        <taxon>Tracheophyta</taxon>
        <taxon>Spermatophyta</taxon>
        <taxon>Magnoliopsida</taxon>
        <taxon>eudicotyledons</taxon>
        <taxon>Gunneridae</taxon>
        <taxon>Pentapetalae</taxon>
        <taxon>rosids</taxon>
        <taxon>malvids</taxon>
        <taxon>Myrtales</taxon>
        <taxon>Lythraceae</taxon>
        <taxon>Trapa</taxon>
    </lineage>
</organism>
<dbReference type="AlphaFoldDB" id="A0AAN7R7Q6"/>
<sequence length="99" mass="11302">MTQVVNLEKDDEERTALLEKTETKAEVPGTSVTEIVQDIIVEGSQTVVKDVLLKINQAIELVEKGVLEIQETFHQKTVDTKDATKLRRWRQWNLQGKKA</sequence>
<reference evidence="1 2" key="1">
    <citation type="journal article" date="2023" name="Hortic Res">
        <title>Pangenome of water caltrop reveals structural variations and asymmetric subgenome divergence after allopolyploidization.</title>
        <authorList>
            <person name="Zhang X."/>
            <person name="Chen Y."/>
            <person name="Wang L."/>
            <person name="Yuan Y."/>
            <person name="Fang M."/>
            <person name="Shi L."/>
            <person name="Lu R."/>
            <person name="Comes H.P."/>
            <person name="Ma Y."/>
            <person name="Chen Y."/>
            <person name="Huang G."/>
            <person name="Zhou Y."/>
            <person name="Zheng Z."/>
            <person name="Qiu Y."/>
        </authorList>
    </citation>
    <scope>NUCLEOTIDE SEQUENCE [LARGE SCALE GENOMIC DNA]</scope>
    <source>
        <strain evidence="1">F231</strain>
    </source>
</reference>
<dbReference type="EMBL" id="JAXQNO010000008">
    <property type="protein sequence ID" value="KAK4792857.1"/>
    <property type="molecule type" value="Genomic_DNA"/>
</dbReference>
<proteinExistence type="predicted"/>
<keyword evidence="2" id="KW-1185">Reference proteome</keyword>
<comment type="caution">
    <text evidence="1">The sequence shown here is derived from an EMBL/GenBank/DDBJ whole genome shotgun (WGS) entry which is preliminary data.</text>
</comment>
<protein>
    <submittedName>
        <fullName evidence="1">Uncharacterized protein</fullName>
    </submittedName>
</protein>
<evidence type="ECO:0000313" key="1">
    <source>
        <dbReference type="EMBL" id="KAK4792857.1"/>
    </source>
</evidence>
<gene>
    <name evidence="1" type="ORF">SAY86_023292</name>
</gene>
<name>A0AAN7R7Q6_TRANT</name>
<accession>A0AAN7R7Q6</accession>